<evidence type="ECO:0000313" key="14">
    <source>
        <dbReference type="Proteomes" id="UP000887566"/>
    </source>
</evidence>
<feature type="domain" description="NR LBD" evidence="13">
    <location>
        <begin position="136"/>
        <end position="396"/>
    </location>
</feature>
<dbReference type="PROSITE" id="PS51030">
    <property type="entry name" value="NUCLEAR_REC_DBD_2"/>
    <property type="match status" value="1"/>
</dbReference>
<evidence type="ECO:0000256" key="8">
    <source>
        <dbReference type="ARBA" id="ARBA00023163"/>
    </source>
</evidence>
<protein>
    <submittedName>
        <fullName evidence="15">Uncharacterized protein</fullName>
    </submittedName>
</protein>
<proteinExistence type="inferred from homology"/>
<organism evidence="14 15">
    <name type="scientific">Plectus sambesii</name>
    <dbReference type="NCBI Taxonomy" id="2011161"/>
    <lineage>
        <taxon>Eukaryota</taxon>
        <taxon>Metazoa</taxon>
        <taxon>Ecdysozoa</taxon>
        <taxon>Nematoda</taxon>
        <taxon>Chromadorea</taxon>
        <taxon>Plectida</taxon>
        <taxon>Plectina</taxon>
        <taxon>Plectoidea</taxon>
        <taxon>Plectidae</taxon>
        <taxon>Plectus</taxon>
    </lineage>
</organism>
<dbReference type="InterPro" id="IPR000536">
    <property type="entry name" value="Nucl_hrmn_rcpt_lig-bd"/>
</dbReference>
<dbReference type="InterPro" id="IPR035500">
    <property type="entry name" value="NHR-like_dom_sf"/>
</dbReference>
<dbReference type="Pfam" id="PF00105">
    <property type="entry name" value="zf-C4"/>
    <property type="match status" value="1"/>
</dbReference>
<evidence type="ECO:0000256" key="10">
    <source>
        <dbReference type="ARBA" id="ARBA00023242"/>
    </source>
</evidence>
<accession>A0A914WC92</accession>
<dbReference type="PROSITE" id="PS00031">
    <property type="entry name" value="NUCLEAR_REC_DBD_1"/>
    <property type="match status" value="1"/>
</dbReference>
<evidence type="ECO:0000256" key="7">
    <source>
        <dbReference type="ARBA" id="ARBA00023125"/>
    </source>
</evidence>
<sequence length="396" mass="45126">MKQPPSSAALSCQVCGSDSASVHFGSAVCLACAAFFRRTVQLSLEKSYTCTSDNSCDISQYARNVCRHCRMQKCLQIGMDRSAVQPKRNPIKKPTKLVTEAQSSPENICDKAVEGTSSENNVASFSTIFYAPVRSQERPVLEDIAKAYRLLQEKRKAKYSSMNIPYKIDSKTGRKMLCDFDTAVVGKQIELFFTGDFANSIKHFAEIPSGLDKFELFKQFMVIFESLDMCFRNLEPNWVETNIIQGMDDFWLDMKALPDIYATGVKTKVHFDPEECVRLFMPTVDQIKFELAQPMHDMKIRDEEMFALFGLALFDSNNNVSTETSVRCQDVRNRLFREFMDYCFEKDGPDGPARFGTIILLISACKRLRTASQEIYQMIKVFNVMDMDKMFLEICG</sequence>
<dbReference type="GO" id="GO:0005634">
    <property type="term" value="C:nucleus"/>
    <property type="evidence" value="ECO:0007669"/>
    <property type="project" value="UniProtKB-SubCell"/>
</dbReference>
<dbReference type="GO" id="GO:0003700">
    <property type="term" value="F:DNA-binding transcription factor activity"/>
    <property type="evidence" value="ECO:0007669"/>
    <property type="project" value="InterPro"/>
</dbReference>
<dbReference type="InterPro" id="IPR001628">
    <property type="entry name" value="Znf_hrmn_rcpt"/>
</dbReference>
<dbReference type="PROSITE" id="PS51843">
    <property type="entry name" value="NR_LBD"/>
    <property type="match status" value="1"/>
</dbReference>
<evidence type="ECO:0000256" key="9">
    <source>
        <dbReference type="ARBA" id="ARBA00023170"/>
    </source>
</evidence>
<evidence type="ECO:0000256" key="11">
    <source>
        <dbReference type="RuleBase" id="RU004334"/>
    </source>
</evidence>
<dbReference type="GO" id="GO:0000978">
    <property type="term" value="F:RNA polymerase II cis-regulatory region sequence-specific DNA binding"/>
    <property type="evidence" value="ECO:0007669"/>
    <property type="project" value="InterPro"/>
</dbReference>
<keyword evidence="7 11" id="KW-0238">DNA-binding</keyword>
<keyword evidence="5 11" id="KW-0862">Zinc</keyword>
<dbReference type="PANTHER" id="PTHR46011:SF16">
    <property type="entry name" value="NUCLEAR HORMONE RECEPTOR FAMILY MEMBER NHR-66"/>
    <property type="match status" value="1"/>
</dbReference>
<evidence type="ECO:0000256" key="5">
    <source>
        <dbReference type="ARBA" id="ARBA00022833"/>
    </source>
</evidence>
<keyword evidence="14" id="KW-1185">Reference proteome</keyword>
<evidence type="ECO:0000256" key="4">
    <source>
        <dbReference type="ARBA" id="ARBA00022771"/>
    </source>
</evidence>
<dbReference type="SMART" id="SM00399">
    <property type="entry name" value="ZnF_C4"/>
    <property type="match status" value="1"/>
</dbReference>
<dbReference type="SMART" id="SM00430">
    <property type="entry name" value="HOLI"/>
    <property type="match status" value="1"/>
</dbReference>
<dbReference type="AlphaFoldDB" id="A0A914WC92"/>
<evidence type="ECO:0000256" key="2">
    <source>
        <dbReference type="ARBA" id="ARBA00005993"/>
    </source>
</evidence>
<dbReference type="Proteomes" id="UP000887566">
    <property type="component" value="Unplaced"/>
</dbReference>
<dbReference type="GO" id="GO:0008270">
    <property type="term" value="F:zinc ion binding"/>
    <property type="evidence" value="ECO:0007669"/>
    <property type="project" value="UniProtKB-KW"/>
</dbReference>
<dbReference type="SUPFAM" id="SSF57716">
    <property type="entry name" value="Glucocorticoid receptor-like (DNA-binding domain)"/>
    <property type="match status" value="1"/>
</dbReference>
<dbReference type="InterPro" id="IPR013088">
    <property type="entry name" value="Znf_NHR/GATA"/>
</dbReference>
<dbReference type="SUPFAM" id="SSF48508">
    <property type="entry name" value="Nuclear receptor ligand-binding domain"/>
    <property type="match status" value="1"/>
</dbReference>
<dbReference type="WBParaSite" id="PSAMB.scaffold35size105523.g977.t1">
    <property type="protein sequence ID" value="PSAMB.scaffold35size105523.g977.t1"/>
    <property type="gene ID" value="PSAMB.scaffold35size105523.g977"/>
</dbReference>
<feature type="domain" description="Nuclear receptor" evidence="12">
    <location>
        <begin position="9"/>
        <end position="86"/>
    </location>
</feature>
<keyword evidence="4 11" id="KW-0863">Zinc-finger</keyword>
<comment type="subcellular location">
    <subcellularLocation>
        <location evidence="1 11">Nucleus</location>
    </subcellularLocation>
</comment>
<dbReference type="Gene3D" id="3.30.50.10">
    <property type="entry name" value="Erythroid Transcription Factor GATA-1, subunit A"/>
    <property type="match status" value="1"/>
</dbReference>
<evidence type="ECO:0000256" key="3">
    <source>
        <dbReference type="ARBA" id="ARBA00022723"/>
    </source>
</evidence>
<dbReference type="Gene3D" id="1.10.565.10">
    <property type="entry name" value="Retinoid X Receptor"/>
    <property type="match status" value="1"/>
</dbReference>
<evidence type="ECO:0000259" key="13">
    <source>
        <dbReference type="PROSITE" id="PS51843"/>
    </source>
</evidence>
<evidence type="ECO:0000313" key="15">
    <source>
        <dbReference type="WBParaSite" id="PSAMB.scaffold35size105523.g977.t1"/>
    </source>
</evidence>
<evidence type="ECO:0000256" key="6">
    <source>
        <dbReference type="ARBA" id="ARBA00023015"/>
    </source>
</evidence>
<reference evidence="15" key="1">
    <citation type="submission" date="2022-11" db="UniProtKB">
        <authorList>
            <consortium name="WormBaseParasite"/>
        </authorList>
    </citation>
    <scope>IDENTIFICATION</scope>
</reference>
<dbReference type="PRINTS" id="PR00047">
    <property type="entry name" value="STROIDFINGER"/>
</dbReference>
<dbReference type="CDD" id="cd06960">
    <property type="entry name" value="NR_DBD_HNF4A"/>
    <property type="match status" value="1"/>
</dbReference>
<keyword evidence="10 11" id="KW-0539">Nucleus</keyword>
<keyword evidence="9 11" id="KW-0675">Receptor</keyword>
<keyword evidence="3 11" id="KW-0479">Metal-binding</keyword>
<comment type="similarity">
    <text evidence="2 11">Belongs to the nuclear hormone receptor family.</text>
</comment>
<keyword evidence="8 11" id="KW-0804">Transcription</keyword>
<evidence type="ECO:0000256" key="1">
    <source>
        <dbReference type="ARBA" id="ARBA00004123"/>
    </source>
</evidence>
<dbReference type="PANTHER" id="PTHR46011">
    <property type="entry name" value="NUCLEAR HORMONE RECEPTOR FAMILY MEMBER NHR-86-RELATED"/>
    <property type="match status" value="1"/>
</dbReference>
<dbReference type="Pfam" id="PF00104">
    <property type="entry name" value="Hormone_recep"/>
    <property type="match status" value="1"/>
</dbReference>
<name>A0A914WC92_9BILA</name>
<dbReference type="InterPro" id="IPR049636">
    <property type="entry name" value="HNF4-like_DBD"/>
</dbReference>
<keyword evidence="6 11" id="KW-0805">Transcription regulation</keyword>
<evidence type="ECO:0000259" key="12">
    <source>
        <dbReference type="PROSITE" id="PS51030"/>
    </source>
</evidence>